<dbReference type="EMBL" id="VFML01000001">
    <property type="protein sequence ID" value="TQJ04285.1"/>
    <property type="molecule type" value="Genomic_DNA"/>
</dbReference>
<dbReference type="Gene3D" id="1.10.260.40">
    <property type="entry name" value="lambda repressor-like DNA-binding domains"/>
    <property type="match status" value="1"/>
</dbReference>
<dbReference type="Pfam" id="PF13560">
    <property type="entry name" value="HTH_31"/>
    <property type="match status" value="1"/>
</dbReference>
<accession>A0A542DMR5</accession>
<reference evidence="2 3" key="1">
    <citation type="submission" date="2019-06" db="EMBL/GenBank/DDBJ databases">
        <title>Sequencing the genomes of 1000 actinobacteria strains.</title>
        <authorList>
            <person name="Klenk H.-P."/>
        </authorList>
    </citation>
    <scope>NUCLEOTIDE SEQUENCE [LARGE SCALE GENOMIC DNA]</scope>
    <source>
        <strain evidence="2 3">DSM 45679</strain>
    </source>
</reference>
<dbReference type="OrthoDB" id="3213425at2"/>
<dbReference type="PROSITE" id="PS50943">
    <property type="entry name" value="HTH_CROC1"/>
    <property type="match status" value="1"/>
</dbReference>
<dbReference type="InterPro" id="IPR011990">
    <property type="entry name" value="TPR-like_helical_dom_sf"/>
</dbReference>
<dbReference type="GO" id="GO:0003677">
    <property type="term" value="F:DNA binding"/>
    <property type="evidence" value="ECO:0007669"/>
    <property type="project" value="InterPro"/>
</dbReference>
<dbReference type="SUPFAM" id="SSF48452">
    <property type="entry name" value="TPR-like"/>
    <property type="match status" value="1"/>
</dbReference>
<name>A0A542DMR5_AMYCI</name>
<dbReference type="SUPFAM" id="SSF47413">
    <property type="entry name" value="lambda repressor-like DNA-binding domains"/>
    <property type="match status" value="1"/>
</dbReference>
<gene>
    <name evidence="2" type="ORF">FB471_4071</name>
</gene>
<evidence type="ECO:0000259" key="1">
    <source>
        <dbReference type="PROSITE" id="PS50943"/>
    </source>
</evidence>
<sequence length="330" mass="35823">MVESFGQALRRLREQAELSQPALARQVPISQSSLSRYESDRQAIDAMTAARLDSILGADGELQALRPRPTANVLNADQCDRIVYSVKHPERIDANAIDALAQSLAAQRRLDDALGPDLLIPTTMAQVDTVTSLYREARGRHRVELAPVVAEFVQFAGWLHAEARRDADAARLLDQAELLADEADDGTLAAQVANFRGYLARQQARPRAVARWFLAAHHTPGAHAAQRAGDAAQAAQGYADLGDLDTARRLLDEATDLLEPAARETPPGTAYWLTPTFQHLNIGLARLSLGDHGEAAAHLATGLDGLPDDQQGAEWATEYQHALCAARESR</sequence>
<dbReference type="SMART" id="SM00530">
    <property type="entry name" value="HTH_XRE"/>
    <property type="match status" value="1"/>
</dbReference>
<proteinExistence type="predicted"/>
<dbReference type="CDD" id="cd00093">
    <property type="entry name" value="HTH_XRE"/>
    <property type="match status" value="1"/>
</dbReference>
<organism evidence="2 3">
    <name type="scientific">Amycolatopsis cihanbeyliensis</name>
    <dbReference type="NCBI Taxonomy" id="1128664"/>
    <lineage>
        <taxon>Bacteria</taxon>
        <taxon>Bacillati</taxon>
        <taxon>Actinomycetota</taxon>
        <taxon>Actinomycetes</taxon>
        <taxon>Pseudonocardiales</taxon>
        <taxon>Pseudonocardiaceae</taxon>
        <taxon>Amycolatopsis</taxon>
    </lineage>
</organism>
<dbReference type="InterPro" id="IPR010982">
    <property type="entry name" value="Lambda_DNA-bd_dom_sf"/>
</dbReference>
<evidence type="ECO:0000313" key="3">
    <source>
        <dbReference type="Proteomes" id="UP000320876"/>
    </source>
</evidence>
<feature type="domain" description="HTH cro/C1-type" evidence="1">
    <location>
        <begin position="9"/>
        <end position="63"/>
    </location>
</feature>
<evidence type="ECO:0000313" key="2">
    <source>
        <dbReference type="EMBL" id="TQJ04285.1"/>
    </source>
</evidence>
<protein>
    <submittedName>
        <fullName evidence="2">Helix-turn-helix protein</fullName>
    </submittedName>
</protein>
<keyword evidence="3" id="KW-1185">Reference proteome</keyword>
<dbReference type="AlphaFoldDB" id="A0A542DMR5"/>
<dbReference type="InterPro" id="IPR001387">
    <property type="entry name" value="Cro/C1-type_HTH"/>
</dbReference>
<dbReference type="RefSeq" id="WP_141999980.1">
    <property type="nucleotide sequence ID" value="NZ_VFML01000001.1"/>
</dbReference>
<comment type="caution">
    <text evidence="2">The sequence shown here is derived from an EMBL/GenBank/DDBJ whole genome shotgun (WGS) entry which is preliminary data.</text>
</comment>
<dbReference type="Proteomes" id="UP000320876">
    <property type="component" value="Unassembled WGS sequence"/>
</dbReference>